<sequence length="334" mass="36971">MKTSKAINKTIKTTTNTTTNTKIVGNKECNVSSSIWLYPGQGAQNLAMLEPVEECYFEMVAEITGRDYRVTLPDYNHTIDIQLALLITQMSGTKALKTAGLQPDFVAGHSLGAFSAAACTGVLSEEDAIALVYKRSSLMESLYPTGYGMGVIVGLTRREVERLVEGCFTADAPIYVSNQNEELQLTISGAWIGIDRVIQEAKENGASMAKRLSVPTPSHSILMQPVADELTLLAKEMHFNTPKYPYLSNCTGRLLTEKAEIVTDLIQNVVHPVQWLDMMQVAIENRMKHFIELPPGSTLTNLVKRSYPSALTYCVDQYGIEDTIFLFNKRSKEV</sequence>
<dbReference type="InterPro" id="IPR016035">
    <property type="entry name" value="Acyl_Trfase/lysoPLipase"/>
</dbReference>
<keyword evidence="3" id="KW-0012">Acyltransferase</keyword>
<dbReference type="SMART" id="SM00827">
    <property type="entry name" value="PKS_AT"/>
    <property type="match status" value="1"/>
</dbReference>
<dbReference type="PANTHER" id="PTHR42681:SF1">
    <property type="entry name" value="MALONYL-COA-ACYL CARRIER PROTEIN TRANSACYLASE, MITOCHONDRIAL"/>
    <property type="match status" value="1"/>
</dbReference>
<dbReference type="InterPro" id="IPR016036">
    <property type="entry name" value="Malonyl_transacylase_ACP-bd"/>
</dbReference>
<evidence type="ECO:0000256" key="2">
    <source>
        <dbReference type="ARBA" id="ARBA00022679"/>
    </source>
</evidence>
<dbReference type="SUPFAM" id="SSF52151">
    <property type="entry name" value="FabD/lysophospholipase-like"/>
    <property type="match status" value="1"/>
</dbReference>
<dbReference type="InterPro" id="IPR050858">
    <property type="entry name" value="Mal-CoA-ACP_Trans/PKS_FabD"/>
</dbReference>
<keyword evidence="7" id="KW-1185">Reference proteome</keyword>
<evidence type="ECO:0000313" key="6">
    <source>
        <dbReference type="EMBL" id="PWD81864.1"/>
    </source>
</evidence>
<protein>
    <recommendedName>
        <fullName evidence="1">[acyl-carrier-protein] S-malonyltransferase</fullName>
        <ecNumber evidence="1">2.3.1.39</ecNumber>
    </recommendedName>
</protein>
<evidence type="ECO:0000313" key="7">
    <source>
        <dbReference type="Proteomes" id="UP000245020"/>
    </source>
</evidence>
<dbReference type="PANTHER" id="PTHR42681">
    <property type="entry name" value="MALONYL-COA-ACYL CARRIER PROTEIN TRANSACYLASE, MITOCHONDRIAL"/>
    <property type="match status" value="1"/>
</dbReference>
<comment type="catalytic activity">
    <reaction evidence="4">
        <text>holo-[ACP] + malonyl-CoA = malonyl-[ACP] + CoA</text>
        <dbReference type="Rhea" id="RHEA:41792"/>
        <dbReference type="Rhea" id="RHEA-COMP:9623"/>
        <dbReference type="Rhea" id="RHEA-COMP:9685"/>
        <dbReference type="ChEBI" id="CHEBI:57287"/>
        <dbReference type="ChEBI" id="CHEBI:57384"/>
        <dbReference type="ChEBI" id="CHEBI:64479"/>
        <dbReference type="ChEBI" id="CHEBI:78449"/>
        <dbReference type="EC" id="2.3.1.39"/>
    </reaction>
</comment>
<dbReference type="InterPro" id="IPR001227">
    <property type="entry name" value="Ac_transferase_dom_sf"/>
</dbReference>
<gene>
    <name evidence="6" type="ORF">DC083_01380</name>
</gene>
<evidence type="ECO:0000256" key="1">
    <source>
        <dbReference type="ARBA" id="ARBA00013258"/>
    </source>
</evidence>
<dbReference type="GO" id="GO:0005829">
    <property type="term" value="C:cytosol"/>
    <property type="evidence" value="ECO:0007669"/>
    <property type="project" value="TreeGrafter"/>
</dbReference>
<dbReference type="InterPro" id="IPR014043">
    <property type="entry name" value="Acyl_transferase_dom"/>
</dbReference>
<evidence type="ECO:0000256" key="3">
    <source>
        <dbReference type="ARBA" id="ARBA00023315"/>
    </source>
</evidence>
<dbReference type="Proteomes" id="UP000245020">
    <property type="component" value="Unassembled WGS sequence"/>
</dbReference>
<dbReference type="EMBL" id="QEWQ01000001">
    <property type="protein sequence ID" value="PWD81864.1"/>
    <property type="molecule type" value="Genomic_DNA"/>
</dbReference>
<proteinExistence type="predicted"/>
<feature type="domain" description="Malonyl-CoA:ACP transacylase (MAT)" evidence="5">
    <location>
        <begin position="37"/>
        <end position="332"/>
    </location>
</feature>
<evidence type="ECO:0000259" key="5">
    <source>
        <dbReference type="SMART" id="SM00827"/>
    </source>
</evidence>
<dbReference type="SUPFAM" id="SSF55048">
    <property type="entry name" value="Probable ACP-binding domain of malonyl-CoA ACP transacylase"/>
    <property type="match status" value="1"/>
</dbReference>
<reference evidence="7" key="1">
    <citation type="submission" date="2018-05" db="EMBL/GenBank/DDBJ databases">
        <title>Ignatzschineria dubaiensis sp. nov., isolated from necrotic foot tissues of dromedaries (Camelus dromedarius) and associated maggots in Dubai, United Arab Emirates.</title>
        <authorList>
            <person name="Tsang C.C."/>
            <person name="Tang J.Y.M."/>
            <person name="Fong J.Y.H."/>
            <person name="Kinne J."/>
            <person name="Lee H.H."/>
            <person name="Joseph M."/>
            <person name="Jose S."/>
            <person name="Schuster R.K."/>
            <person name="Tang Y."/>
            <person name="Sivakumar S."/>
            <person name="Chen J.H.K."/>
            <person name="Teng J.L.L."/>
            <person name="Lau S.K.P."/>
            <person name="Wernery U."/>
            <person name="Woo P.C.Y."/>
        </authorList>
    </citation>
    <scope>NUCLEOTIDE SEQUENCE [LARGE SCALE GENOMIC DNA]</scope>
    <source>
        <strain evidence="7">KCTC 22644</strain>
    </source>
</reference>
<dbReference type="GO" id="GO:0004314">
    <property type="term" value="F:[acyl-carrier-protein] S-malonyltransferase activity"/>
    <property type="evidence" value="ECO:0007669"/>
    <property type="project" value="UniProtKB-EC"/>
</dbReference>
<accession>A0A2U2AGS3</accession>
<dbReference type="GO" id="GO:0006633">
    <property type="term" value="P:fatty acid biosynthetic process"/>
    <property type="evidence" value="ECO:0007669"/>
    <property type="project" value="TreeGrafter"/>
</dbReference>
<dbReference type="EC" id="2.3.1.39" evidence="1"/>
<keyword evidence="2 6" id="KW-0808">Transferase</keyword>
<comment type="caution">
    <text evidence="6">The sequence shown here is derived from an EMBL/GenBank/DDBJ whole genome shotgun (WGS) entry which is preliminary data.</text>
</comment>
<dbReference type="Gene3D" id="3.40.366.10">
    <property type="entry name" value="Malonyl-Coenzyme A Acyl Carrier Protein, domain 2"/>
    <property type="match status" value="1"/>
</dbReference>
<dbReference type="AlphaFoldDB" id="A0A2U2AGS3"/>
<organism evidence="6 7">
    <name type="scientific">Ignatzschineria ureiclastica</name>
    <dbReference type="NCBI Taxonomy" id="472582"/>
    <lineage>
        <taxon>Bacteria</taxon>
        <taxon>Pseudomonadati</taxon>
        <taxon>Pseudomonadota</taxon>
        <taxon>Gammaproteobacteria</taxon>
        <taxon>Cardiobacteriales</taxon>
        <taxon>Ignatzschineriaceae</taxon>
        <taxon>Ignatzschineria</taxon>
    </lineage>
</organism>
<evidence type="ECO:0000256" key="4">
    <source>
        <dbReference type="ARBA" id="ARBA00048462"/>
    </source>
</evidence>
<name>A0A2U2AGS3_9GAMM</name>
<dbReference type="Pfam" id="PF00698">
    <property type="entry name" value="Acyl_transf_1"/>
    <property type="match status" value="1"/>
</dbReference>